<comment type="caution">
    <text evidence="2">The sequence shown here is derived from an EMBL/GenBank/DDBJ whole genome shotgun (WGS) entry which is preliminary data.</text>
</comment>
<dbReference type="RefSeq" id="WP_124327912.1">
    <property type="nucleotide sequence ID" value="NZ_BEXT01000001.1"/>
</dbReference>
<dbReference type="Pfam" id="PF03848">
    <property type="entry name" value="TehB"/>
    <property type="match status" value="1"/>
</dbReference>
<evidence type="ECO:0000313" key="2">
    <source>
        <dbReference type="EMBL" id="GBC60506.1"/>
    </source>
</evidence>
<reference evidence="3" key="2">
    <citation type="submission" date="2019-01" db="EMBL/GenBank/DDBJ databases">
        <title>Genome sequence of Desulfonema ishimotonii strain Tokyo 01.</title>
        <authorList>
            <person name="Fukui M."/>
        </authorList>
    </citation>
    <scope>NUCLEOTIDE SEQUENCE [LARGE SCALE GENOMIC DNA]</scope>
    <source>
        <strain evidence="3">Tokyo 01</strain>
    </source>
</reference>
<gene>
    <name evidence="2" type="ORF">DENIS_1463</name>
</gene>
<keyword evidence="3" id="KW-1185">Reference proteome</keyword>
<accession>A0A401FU60</accession>
<proteinExistence type="predicted"/>
<dbReference type="Gene3D" id="3.40.50.150">
    <property type="entry name" value="Vaccinia Virus protein VP39"/>
    <property type="match status" value="1"/>
</dbReference>
<sequence>MEKDRVKWNRRYKEGRGTEKPADVIRQFYPLAPKGKALDIAAGNGRNALFLADRGFDVDAVDVSDVAVKALSGIHPSVNAICADLDTYNITPAHYSLIVNIRFLNRRLFPYIKEGLKPGGLLIFESYVEDDRTISPLSCRDFLLRENELLHAFLSLKIIYYEEKDAESRYGTTRTAALAGVKVA</sequence>
<protein>
    <submittedName>
        <fullName evidence="2">Tellurium resistance protein TehB</fullName>
    </submittedName>
</protein>
<organism evidence="2 3">
    <name type="scientific">Desulfonema ishimotonii</name>
    <dbReference type="NCBI Taxonomy" id="45657"/>
    <lineage>
        <taxon>Bacteria</taxon>
        <taxon>Pseudomonadati</taxon>
        <taxon>Thermodesulfobacteriota</taxon>
        <taxon>Desulfobacteria</taxon>
        <taxon>Desulfobacterales</taxon>
        <taxon>Desulfococcaceae</taxon>
        <taxon>Desulfonema</taxon>
    </lineage>
</organism>
<dbReference type="SUPFAM" id="SSF53335">
    <property type="entry name" value="S-adenosyl-L-methionine-dependent methyltransferases"/>
    <property type="match status" value="1"/>
</dbReference>
<evidence type="ECO:0000313" key="3">
    <source>
        <dbReference type="Proteomes" id="UP000288096"/>
    </source>
</evidence>
<dbReference type="OrthoDB" id="5298787at2"/>
<name>A0A401FU60_9BACT</name>
<dbReference type="EMBL" id="BEXT01000001">
    <property type="protein sequence ID" value="GBC60506.1"/>
    <property type="molecule type" value="Genomic_DNA"/>
</dbReference>
<reference evidence="3" key="1">
    <citation type="submission" date="2017-11" db="EMBL/GenBank/DDBJ databases">
        <authorList>
            <person name="Watanabe M."/>
            <person name="Kojima H."/>
        </authorList>
    </citation>
    <scope>NUCLEOTIDE SEQUENCE [LARGE SCALE GENOMIC DNA]</scope>
    <source>
        <strain evidence="3">Tokyo 01</strain>
    </source>
</reference>
<dbReference type="AlphaFoldDB" id="A0A401FU60"/>
<dbReference type="InterPro" id="IPR029063">
    <property type="entry name" value="SAM-dependent_MTases_sf"/>
</dbReference>
<evidence type="ECO:0000259" key="1">
    <source>
        <dbReference type="Pfam" id="PF03848"/>
    </source>
</evidence>
<dbReference type="InterPro" id="IPR015985">
    <property type="entry name" value="TehB-like_dom"/>
</dbReference>
<dbReference type="Proteomes" id="UP000288096">
    <property type="component" value="Unassembled WGS sequence"/>
</dbReference>
<feature type="domain" description="Tellurite resistance methyltransferase TehB-like" evidence="1">
    <location>
        <begin position="23"/>
        <end position="164"/>
    </location>
</feature>